<keyword evidence="4 6" id="KW-1133">Transmembrane helix</keyword>
<evidence type="ECO:0000313" key="9">
    <source>
        <dbReference type="EMBL" id="RZS73981.1"/>
    </source>
</evidence>
<evidence type="ECO:0000313" key="10">
    <source>
        <dbReference type="Proteomes" id="UP000078084"/>
    </source>
</evidence>
<feature type="transmembrane region" description="Helical" evidence="6">
    <location>
        <begin position="273"/>
        <end position="291"/>
    </location>
</feature>
<reference evidence="9 11" key="2">
    <citation type="submission" date="2019-02" db="EMBL/GenBank/DDBJ databases">
        <title>Genomic Encyclopedia of Type Strains, Phase IV (KMG-IV): sequencing the most valuable type-strain genomes for metagenomic binning, comparative biology and taxonomic classification.</title>
        <authorList>
            <person name="Goeker M."/>
        </authorList>
    </citation>
    <scope>NUCLEOTIDE SEQUENCE [LARGE SCALE GENOMIC DNA]</scope>
    <source>
        <strain evidence="9 11">DSM 16618</strain>
    </source>
</reference>
<feature type="transmembrane region" description="Helical" evidence="6">
    <location>
        <begin position="249"/>
        <end position="267"/>
    </location>
</feature>
<proteinExistence type="predicted"/>
<keyword evidence="10" id="KW-1185">Reference proteome</keyword>
<keyword evidence="5 6" id="KW-0472">Membrane</keyword>
<gene>
    <name evidence="8" type="ORF">AAV32_00300</name>
    <name evidence="9" type="ORF">EV679_1191</name>
</gene>
<dbReference type="PANTHER" id="PTHR42920:SF5">
    <property type="entry name" value="EAMA DOMAIN-CONTAINING PROTEIN"/>
    <property type="match status" value="1"/>
</dbReference>
<feature type="transmembrane region" description="Helical" evidence="6">
    <location>
        <begin position="188"/>
        <end position="208"/>
    </location>
</feature>
<feature type="transmembrane region" description="Helical" evidence="6">
    <location>
        <begin position="105"/>
        <end position="122"/>
    </location>
</feature>
<feature type="transmembrane region" description="Helical" evidence="6">
    <location>
        <begin position="12"/>
        <end position="39"/>
    </location>
</feature>
<feature type="transmembrane region" description="Helical" evidence="6">
    <location>
        <begin position="129"/>
        <end position="146"/>
    </location>
</feature>
<protein>
    <submittedName>
        <fullName evidence="8 9">Transporter</fullName>
    </submittedName>
</protein>
<evidence type="ECO:0000256" key="3">
    <source>
        <dbReference type="ARBA" id="ARBA00022692"/>
    </source>
</evidence>
<organism evidence="8 10">
    <name type="scientific">Kerstersia gyiorum</name>
    <dbReference type="NCBI Taxonomy" id="206506"/>
    <lineage>
        <taxon>Bacteria</taxon>
        <taxon>Pseudomonadati</taxon>
        <taxon>Pseudomonadota</taxon>
        <taxon>Betaproteobacteria</taxon>
        <taxon>Burkholderiales</taxon>
        <taxon>Alcaligenaceae</taxon>
        <taxon>Kerstersia</taxon>
    </lineage>
</organism>
<evidence type="ECO:0000256" key="4">
    <source>
        <dbReference type="ARBA" id="ARBA00022989"/>
    </source>
</evidence>
<evidence type="ECO:0000256" key="5">
    <source>
        <dbReference type="ARBA" id="ARBA00023136"/>
    </source>
</evidence>
<dbReference type="GO" id="GO:0005886">
    <property type="term" value="C:plasma membrane"/>
    <property type="evidence" value="ECO:0007669"/>
    <property type="project" value="UniProtKB-SubCell"/>
</dbReference>
<dbReference type="PATRIC" id="fig|206506.3.peg.88"/>
<feature type="transmembrane region" description="Helical" evidence="6">
    <location>
        <begin position="214"/>
        <end position="237"/>
    </location>
</feature>
<evidence type="ECO:0000313" key="8">
    <source>
        <dbReference type="EMBL" id="KKO72844.1"/>
    </source>
</evidence>
<dbReference type="EMBL" id="SGWZ01000001">
    <property type="protein sequence ID" value="RZS73981.1"/>
    <property type="molecule type" value="Genomic_DNA"/>
</dbReference>
<dbReference type="GeneID" id="99727316"/>
<keyword evidence="2" id="KW-1003">Cell membrane</keyword>
<accession>A0A171KVC7</accession>
<sequence length="312" mass="33233">MPRSAVSRPSRAVALAPQLALVFITMIWGGTFLAVQYALGSSTPMFFVGCRFAAATLAVGLISLNALRGMTWRDIRAGVVIGISITLGYGAQTLGLQTITSSESAFLTALYMPLVLLLQWLLLRKAPRLMTWLGILLAFSGLLLLTGNNTGAITLNQGQWLTIFCAFAVAVEIVLISHFSRSVNLRRVVVVQLATASVTAFALMPLAGETRIPPFSWTLLLCAGGLGLASALIQLVMNWAQRFVDPARAAIIYAGEPVWAGLIGRIAGERLPALALLGGSLVVLGIIVSELKPRRWRNRPGAPDSKAPAAQS</sequence>
<dbReference type="Proteomes" id="UP000292039">
    <property type="component" value="Unassembled WGS sequence"/>
</dbReference>
<evidence type="ECO:0000259" key="7">
    <source>
        <dbReference type="Pfam" id="PF00892"/>
    </source>
</evidence>
<reference evidence="8 10" key="1">
    <citation type="submission" date="2015-04" db="EMBL/GenBank/DDBJ databases">
        <title>Genome sequence of Kerstersia gyiorum CG1.</title>
        <authorList>
            <person name="Greninger A.L."/>
            <person name="Kozyreva V."/>
            <person name="Chaturvedi V."/>
        </authorList>
    </citation>
    <scope>NUCLEOTIDE SEQUENCE [LARGE SCALE GENOMIC DNA]</scope>
    <source>
        <strain evidence="8 10">CG1</strain>
    </source>
</reference>
<keyword evidence="3 6" id="KW-0812">Transmembrane</keyword>
<dbReference type="InterPro" id="IPR000620">
    <property type="entry name" value="EamA_dom"/>
</dbReference>
<dbReference type="PANTHER" id="PTHR42920">
    <property type="entry name" value="OS03G0707200 PROTEIN-RELATED"/>
    <property type="match status" value="1"/>
</dbReference>
<dbReference type="RefSeq" id="WP_068366284.1">
    <property type="nucleotide sequence ID" value="NZ_CBCSEB010000007.1"/>
</dbReference>
<dbReference type="EMBL" id="LBNE01000001">
    <property type="protein sequence ID" value="KKO72844.1"/>
    <property type="molecule type" value="Genomic_DNA"/>
</dbReference>
<dbReference type="Pfam" id="PF00892">
    <property type="entry name" value="EamA"/>
    <property type="match status" value="2"/>
</dbReference>
<name>A0A171KVC7_9BURK</name>
<evidence type="ECO:0000313" key="11">
    <source>
        <dbReference type="Proteomes" id="UP000292039"/>
    </source>
</evidence>
<feature type="domain" description="EamA" evidence="7">
    <location>
        <begin position="158"/>
        <end position="288"/>
    </location>
</feature>
<dbReference type="Proteomes" id="UP000078084">
    <property type="component" value="Unassembled WGS sequence"/>
</dbReference>
<dbReference type="InterPro" id="IPR051258">
    <property type="entry name" value="Diverse_Substrate_Transporter"/>
</dbReference>
<evidence type="ECO:0000256" key="6">
    <source>
        <dbReference type="SAM" id="Phobius"/>
    </source>
</evidence>
<comment type="subcellular location">
    <subcellularLocation>
        <location evidence="1">Cell membrane</location>
        <topology evidence="1">Multi-pass membrane protein</topology>
    </subcellularLocation>
</comment>
<feature type="transmembrane region" description="Helical" evidence="6">
    <location>
        <begin position="158"/>
        <end position="176"/>
    </location>
</feature>
<evidence type="ECO:0000256" key="2">
    <source>
        <dbReference type="ARBA" id="ARBA00022475"/>
    </source>
</evidence>
<feature type="transmembrane region" description="Helical" evidence="6">
    <location>
        <begin position="45"/>
        <end position="67"/>
    </location>
</feature>
<evidence type="ECO:0000256" key="1">
    <source>
        <dbReference type="ARBA" id="ARBA00004651"/>
    </source>
</evidence>
<dbReference type="OrthoDB" id="9804865at2"/>
<dbReference type="SUPFAM" id="SSF103481">
    <property type="entry name" value="Multidrug resistance efflux transporter EmrE"/>
    <property type="match status" value="2"/>
</dbReference>
<feature type="domain" description="EamA" evidence="7">
    <location>
        <begin position="20"/>
        <end position="146"/>
    </location>
</feature>
<comment type="caution">
    <text evidence="8">The sequence shown here is derived from an EMBL/GenBank/DDBJ whole genome shotgun (WGS) entry which is preliminary data.</text>
</comment>
<dbReference type="STRING" id="206506.AAV32_00300"/>
<dbReference type="AlphaFoldDB" id="A0A171KVC7"/>
<feature type="transmembrane region" description="Helical" evidence="6">
    <location>
        <begin position="79"/>
        <end position="99"/>
    </location>
</feature>
<dbReference type="InterPro" id="IPR037185">
    <property type="entry name" value="EmrE-like"/>
</dbReference>